<reference evidence="1" key="1">
    <citation type="submission" date="2022-08" db="EMBL/GenBank/DDBJ databases">
        <authorList>
            <consortium name="DOE Joint Genome Institute"/>
            <person name="Min B."/>
            <person name="Sierra-Patev S."/>
            <person name="Naranjo-Ortiz M."/>
            <person name="Looney B."/>
            <person name="Konkel Z."/>
            <person name="Slot J.C."/>
            <person name="Sakamoto Y."/>
            <person name="Steenwyk J.L."/>
            <person name="Rokas A."/>
            <person name="Carro J."/>
            <person name="Camarero S."/>
            <person name="Ferreira P."/>
            <person name="Molpeceres G."/>
            <person name="Ruiz-duenas F.J."/>
            <person name="Serrano A."/>
            <person name="Henrissat B."/>
            <person name="Drula E."/>
            <person name="Hughes K.W."/>
            <person name="Mata J.L."/>
            <person name="Ishikawa N.K."/>
            <person name="Vargas-Isla R."/>
            <person name="Ushijima S."/>
            <person name="Smith C.A."/>
            <person name="Ahrendt S."/>
            <person name="Andreopoulos W."/>
            <person name="He G."/>
            <person name="LaButti K."/>
            <person name="Lipzen A."/>
            <person name="Ng V."/>
            <person name="Riley R."/>
            <person name="Sandor L."/>
            <person name="Barry K."/>
            <person name="Martinez A.T."/>
            <person name="Xiao Y."/>
            <person name="Gibbons J.G."/>
            <person name="Terashima K."/>
            <person name="Hibbett D.S."/>
            <person name="Grigoriev I.V."/>
        </authorList>
    </citation>
    <scope>NUCLEOTIDE SEQUENCE</scope>
    <source>
        <strain evidence="1">ET3784</strain>
    </source>
</reference>
<dbReference type="EMBL" id="JANVFO010000069">
    <property type="protein sequence ID" value="KAJ3718599.1"/>
    <property type="molecule type" value="Genomic_DNA"/>
</dbReference>
<keyword evidence="2" id="KW-1185">Reference proteome</keyword>
<dbReference type="AlphaFoldDB" id="A0AA38J3Z1"/>
<organism evidence="1 2">
    <name type="scientific">Lentinula guzmanii</name>
    <dbReference type="NCBI Taxonomy" id="2804957"/>
    <lineage>
        <taxon>Eukaryota</taxon>
        <taxon>Fungi</taxon>
        <taxon>Dikarya</taxon>
        <taxon>Basidiomycota</taxon>
        <taxon>Agaricomycotina</taxon>
        <taxon>Agaricomycetes</taxon>
        <taxon>Agaricomycetidae</taxon>
        <taxon>Agaricales</taxon>
        <taxon>Marasmiineae</taxon>
        <taxon>Omphalotaceae</taxon>
        <taxon>Lentinula</taxon>
    </lineage>
</organism>
<evidence type="ECO:0000313" key="2">
    <source>
        <dbReference type="Proteomes" id="UP001176059"/>
    </source>
</evidence>
<protein>
    <submittedName>
        <fullName evidence="1">Uncharacterized protein</fullName>
    </submittedName>
</protein>
<evidence type="ECO:0000313" key="1">
    <source>
        <dbReference type="EMBL" id="KAJ3718599.1"/>
    </source>
</evidence>
<reference evidence="1" key="2">
    <citation type="journal article" date="2023" name="Proc. Natl. Acad. Sci. U.S.A.">
        <title>A global phylogenomic analysis of the shiitake genus Lentinula.</title>
        <authorList>
            <person name="Sierra-Patev S."/>
            <person name="Min B."/>
            <person name="Naranjo-Ortiz M."/>
            <person name="Looney B."/>
            <person name="Konkel Z."/>
            <person name="Slot J.C."/>
            <person name="Sakamoto Y."/>
            <person name="Steenwyk J.L."/>
            <person name="Rokas A."/>
            <person name="Carro J."/>
            <person name="Camarero S."/>
            <person name="Ferreira P."/>
            <person name="Molpeceres G."/>
            <person name="Ruiz-Duenas F.J."/>
            <person name="Serrano A."/>
            <person name="Henrissat B."/>
            <person name="Drula E."/>
            <person name="Hughes K.W."/>
            <person name="Mata J.L."/>
            <person name="Ishikawa N.K."/>
            <person name="Vargas-Isla R."/>
            <person name="Ushijima S."/>
            <person name="Smith C.A."/>
            <person name="Donoghue J."/>
            <person name="Ahrendt S."/>
            <person name="Andreopoulos W."/>
            <person name="He G."/>
            <person name="LaButti K."/>
            <person name="Lipzen A."/>
            <person name="Ng V."/>
            <person name="Riley R."/>
            <person name="Sandor L."/>
            <person name="Barry K."/>
            <person name="Martinez A.T."/>
            <person name="Xiao Y."/>
            <person name="Gibbons J.G."/>
            <person name="Terashima K."/>
            <person name="Grigoriev I.V."/>
            <person name="Hibbett D."/>
        </authorList>
    </citation>
    <scope>NUCLEOTIDE SEQUENCE</scope>
    <source>
        <strain evidence="1">ET3784</strain>
    </source>
</reference>
<comment type="caution">
    <text evidence="1">The sequence shown here is derived from an EMBL/GenBank/DDBJ whole genome shotgun (WGS) entry which is preliminary data.</text>
</comment>
<name>A0AA38J3Z1_9AGAR</name>
<gene>
    <name evidence="1" type="ORF">DFJ43DRAFT_1042921</name>
</gene>
<dbReference type="Proteomes" id="UP001176059">
    <property type="component" value="Unassembled WGS sequence"/>
</dbReference>
<accession>A0AA38J3Z1</accession>
<proteinExistence type="predicted"/>
<sequence>MRHSMQFQLNLVQYNRIINPIARSLWAMEGVQTNAADVFLLWLGIGAELRALFDLDEDITGIERGLAQKVIQIFNRCFKAFIKDNPDDPYFTTLYLDPHLYLKVGNTTSIFTLVQATGLVKALVEEFTPQLLAYSRREYPFTDPIGDKSMLQWWRELLLNPKGRVVAFCAVKLYSILVNSMPDERWGSRKTRMNAPLRNKQKPSTIANMIQIGEWYGTHMTTTLKFLQKPEKPHKKPCVGFESGKIINSKNRSKIPDTSSEVSASHLDLHLDSEMALYSALDSEDEDESDSMPVEMPFSDIDFDVDEDIELGSDLLRKVIPKECDAPLPVFEAFLEHGIKAAGVVGDVSIEEEVDWEHV</sequence>